<proteinExistence type="predicted"/>
<accession>A0ABQ1Y8N6</accession>
<reference evidence="5" key="1">
    <citation type="journal article" date="2019" name="Int. J. Syst. Evol. Microbiol.">
        <title>The Global Catalogue of Microorganisms (GCM) 10K type strain sequencing project: providing services to taxonomists for standard genome sequencing and annotation.</title>
        <authorList>
            <consortium name="The Broad Institute Genomics Platform"/>
            <consortium name="The Broad Institute Genome Sequencing Center for Infectious Disease"/>
            <person name="Wu L."/>
            <person name="Ma J."/>
        </authorList>
    </citation>
    <scope>NUCLEOTIDE SEQUENCE [LARGE SCALE GENOMIC DNA]</scope>
    <source>
        <strain evidence="5">CGMCC 1.12769</strain>
    </source>
</reference>
<keyword evidence="1" id="KW-0808">Transferase</keyword>
<feature type="domain" description="N-acetyltransferase" evidence="3">
    <location>
        <begin position="177"/>
        <end position="313"/>
    </location>
</feature>
<dbReference type="InterPro" id="IPR000182">
    <property type="entry name" value="GNAT_dom"/>
</dbReference>
<dbReference type="Gene3D" id="3.40.630.30">
    <property type="match status" value="1"/>
</dbReference>
<protein>
    <recommendedName>
        <fullName evidence="3">N-acetyltransferase domain-containing protein</fullName>
    </recommendedName>
</protein>
<dbReference type="EMBL" id="BMFT01000001">
    <property type="protein sequence ID" value="GGH16616.1"/>
    <property type="molecule type" value="Genomic_DNA"/>
</dbReference>
<name>A0ABQ1Y8N6_9BACL</name>
<dbReference type="InterPro" id="IPR016181">
    <property type="entry name" value="Acyl_CoA_acyltransferase"/>
</dbReference>
<organism evidence="4 5">
    <name type="scientific">Paenibacillus segetis</name>
    <dbReference type="NCBI Taxonomy" id="1325360"/>
    <lineage>
        <taxon>Bacteria</taxon>
        <taxon>Bacillati</taxon>
        <taxon>Bacillota</taxon>
        <taxon>Bacilli</taxon>
        <taxon>Bacillales</taxon>
        <taxon>Paenibacillaceae</taxon>
        <taxon>Paenibacillus</taxon>
    </lineage>
</organism>
<dbReference type="Pfam" id="PF00583">
    <property type="entry name" value="Acetyltransf_1"/>
    <property type="match status" value="1"/>
</dbReference>
<dbReference type="PROSITE" id="PS51186">
    <property type="entry name" value="GNAT"/>
    <property type="match status" value="1"/>
</dbReference>
<evidence type="ECO:0000256" key="1">
    <source>
        <dbReference type="ARBA" id="ARBA00022679"/>
    </source>
</evidence>
<evidence type="ECO:0000256" key="2">
    <source>
        <dbReference type="ARBA" id="ARBA00023315"/>
    </source>
</evidence>
<dbReference type="PANTHER" id="PTHR43420">
    <property type="entry name" value="ACETYLTRANSFERASE"/>
    <property type="match status" value="1"/>
</dbReference>
<evidence type="ECO:0000313" key="4">
    <source>
        <dbReference type="EMBL" id="GGH16616.1"/>
    </source>
</evidence>
<evidence type="ECO:0000313" key="5">
    <source>
        <dbReference type="Proteomes" id="UP000659344"/>
    </source>
</evidence>
<keyword evidence="2" id="KW-0012">Acyltransferase</keyword>
<dbReference type="Proteomes" id="UP000659344">
    <property type="component" value="Unassembled WGS sequence"/>
</dbReference>
<dbReference type="CDD" id="cd04301">
    <property type="entry name" value="NAT_SF"/>
    <property type="match status" value="1"/>
</dbReference>
<dbReference type="InterPro" id="IPR050680">
    <property type="entry name" value="YpeA/RimI_acetyltransf"/>
</dbReference>
<dbReference type="SUPFAM" id="SSF55729">
    <property type="entry name" value="Acyl-CoA N-acyltransferases (Nat)"/>
    <property type="match status" value="1"/>
</dbReference>
<comment type="caution">
    <text evidence="4">The sequence shown here is derived from an EMBL/GenBank/DDBJ whole genome shotgun (WGS) entry which is preliminary data.</text>
</comment>
<keyword evidence="5" id="KW-1185">Reference proteome</keyword>
<gene>
    <name evidence="4" type="ORF">GCM10008013_11480</name>
</gene>
<evidence type="ECO:0000259" key="3">
    <source>
        <dbReference type="PROSITE" id="PS51186"/>
    </source>
</evidence>
<sequence length="313" mass="36583">MNKSIDQLHEQQIRNFQQEDMPLLGELYNAVTSRENAVFWWVGDQDNWVNVYCASENGKMVAKGQVSIINIVPPGRSTDSKHSIYVNLKTIPEREYDFILMEQVYQYLYSRALHLKESLSKDYETILCVGNNLSEIANNQYFNNEKGFQHLNSLYTMERNLSDLIPTLQLSEDLHLMNWKMQTPSEEQEYLELDAEIWPDTPLGFERLSEYKGNPLWTAIVVREVTSSTIVGSLMVWQEEDNGVIEDVFVREPWRHRGVAKYMLITALNYLKDHEQQSVRLMALTTNDSALSLYESVGFVRVKEEIRYFTELR</sequence>